<organism evidence="2 3">
    <name type="scientific">Cuscuta australis</name>
    <dbReference type="NCBI Taxonomy" id="267555"/>
    <lineage>
        <taxon>Eukaryota</taxon>
        <taxon>Viridiplantae</taxon>
        <taxon>Streptophyta</taxon>
        <taxon>Embryophyta</taxon>
        <taxon>Tracheophyta</taxon>
        <taxon>Spermatophyta</taxon>
        <taxon>Magnoliopsida</taxon>
        <taxon>eudicotyledons</taxon>
        <taxon>Gunneridae</taxon>
        <taxon>Pentapetalae</taxon>
        <taxon>asterids</taxon>
        <taxon>lamiids</taxon>
        <taxon>Solanales</taxon>
        <taxon>Convolvulaceae</taxon>
        <taxon>Cuscuteae</taxon>
        <taxon>Cuscuta</taxon>
        <taxon>Cuscuta subgen. Grammica</taxon>
        <taxon>Cuscuta sect. Cleistogrammica</taxon>
    </lineage>
</organism>
<accession>A0A328DAG3</accession>
<comment type="caution">
    <text evidence="2">The sequence shown here is derived from an EMBL/GenBank/DDBJ whole genome shotgun (WGS) entry which is preliminary data.</text>
</comment>
<reference evidence="2 3" key="1">
    <citation type="submission" date="2018-06" db="EMBL/GenBank/DDBJ databases">
        <title>The Genome of Cuscuta australis (Dodder) Provides Insight into the Evolution of Plant Parasitism.</title>
        <authorList>
            <person name="Liu H."/>
        </authorList>
    </citation>
    <scope>NUCLEOTIDE SEQUENCE [LARGE SCALE GENOMIC DNA]</scope>
    <source>
        <strain evidence="3">cv. Yunnan</strain>
        <tissue evidence="2">Vines</tissue>
    </source>
</reference>
<proteinExistence type="predicted"/>
<evidence type="ECO:0000256" key="1">
    <source>
        <dbReference type="SAM" id="MobiDB-lite"/>
    </source>
</evidence>
<dbReference type="AlphaFoldDB" id="A0A328DAG3"/>
<evidence type="ECO:0000313" key="3">
    <source>
        <dbReference type="Proteomes" id="UP000249390"/>
    </source>
</evidence>
<evidence type="ECO:0000313" key="2">
    <source>
        <dbReference type="EMBL" id="RAL41319.1"/>
    </source>
</evidence>
<dbReference type="Proteomes" id="UP000249390">
    <property type="component" value="Unassembled WGS sequence"/>
</dbReference>
<sequence>MKMSWLWTGDLPRCTSIIARDADVAKKSIGELHQKLPANVQMTADDALKPEKNTGEEDKDITDSTTQSDGESEEQDFIIDLENQVQTFWESPNLPDTAREWLCVRLRVEKGPDEQVALLEDVLQCHKSEVQSMQEYSSPFEFYALVNEKETAKLFASGIVCSLRSGYPQRVREERKKIRRNEIKRKVDARQKTKKQKVSPEANCREASKPAYRKYEPYPLLDDVYRSWYRVEIKTKKQRDEQIAFLLDELNLKCDKCEVRSYHEFIGLSTFNAYLTAEEAQKSSKLKMVRLVELGYPKRPNRKINAQQNFKEQTQSLGSRLSEARKNKEKWRYDEGLEQDFATSETAVIMMILLKNTSIILLWMQLGNGSESEFKDIYKSGRYRHCFSAYLTEEEADEVAGEVFSSLLSLSLYVQLRVFFLKKH</sequence>
<feature type="region of interest" description="Disordered" evidence="1">
    <location>
        <begin position="50"/>
        <end position="74"/>
    </location>
</feature>
<name>A0A328DAG3_9ASTE</name>
<protein>
    <submittedName>
        <fullName evidence="2">Uncharacterized protein</fullName>
    </submittedName>
</protein>
<gene>
    <name evidence="2" type="ORF">DM860_010113</name>
</gene>
<keyword evidence="3" id="KW-1185">Reference proteome</keyword>
<dbReference type="EMBL" id="NQVE01000188">
    <property type="protein sequence ID" value="RAL41319.1"/>
    <property type="molecule type" value="Genomic_DNA"/>
</dbReference>